<dbReference type="Pfam" id="PF03401">
    <property type="entry name" value="TctC"/>
    <property type="match status" value="1"/>
</dbReference>
<accession>A0A4D7QHS3</accession>
<dbReference type="Proteomes" id="UP000298588">
    <property type="component" value="Chromosome"/>
</dbReference>
<dbReference type="PANTHER" id="PTHR42928">
    <property type="entry name" value="TRICARBOXYLATE-BINDING PROTEIN"/>
    <property type="match status" value="1"/>
</dbReference>
<evidence type="ECO:0000256" key="1">
    <source>
        <dbReference type="ARBA" id="ARBA00006987"/>
    </source>
</evidence>
<name>A0A4D7QHS3_9HYPH</name>
<dbReference type="AlphaFoldDB" id="A0A4D7QHS3"/>
<feature type="chain" id="PRO_5020576555" evidence="2">
    <location>
        <begin position="20"/>
        <end position="336"/>
    </location>
</feature>
<dbReference type="KEGG" id="paqt:E8L99_03540"/>
<evidence type="ECO:0000313" key="3">
    <source>
        <dbReference type="EMBL" id="QCK84917.1"/>
    </source>
</evidence>
<dbReference type="PANTHER" id="PTHR42928:SF5">
    <property type="entry name" value="BLR1237 PROTEIN"/>
    <property type="match status" value="1"/>
</dbReference>
<evidence type="ECO:0000313" key="4">
    <source>
        <dbReference type="Proteomes" id="UP000298588"/>
    </source>
</evidence>
<dbReference type="PIRSF" id="PIRSF017082">
    <property type="entry name" value="YflP"/>
    <property type="match status" value="1"/>
</dbReference>
<feature type="signal peptide" evidence="2">
    <location>
        <begin position="1"/>
        <end position="19"/>
    </location>
</feature>
<keyword evidence="4" id="KW-1185">Reference proteome</keyword>
<dbReference type="OrthoDB" id="8152957at2"/>
<protein>
    <submittedName>
        <fullName evidence="3">Tripartite tricarboxylate transporter substrate binding protein</fullName>
    </submittedName>
</protein>
<dbReference type="EMBL" id="CP039865">
    <property type="protein sequence ID" value="QCK84917.1"/>
    <property type="molecule type" value="Genomic_DNA"/>
</dbReference>
<organism evidence="3 4">
    <name type="scientific">Phreatobacter aquaticus</name>
    <dbReference type="NCBI Taxonomy" id="2570229"/>
    <lineage>
        <taxon>Bacteria</taxon>
        <taxon>Pseudomonadati</taxon>
        <taxon>Pseudomonadota</taxon>
        <taxon>Alphaproteobacteria</taxon>
        <taxon>Hyphomicrobiales</taxon>
        <taxon>Phreatobacteraceae</taxon>
        <taxon>Phreatobacter</taxon>
    </lineage>
</organism>
<dbReference type="Gene3D" id="3.40.190.150">
    <property type="entry name" value="Bordetella uptake gene, domain 1"/>
    <property type="match status" value="1"/>
</dbReference>
<comment type="similarity">
    <text evidence="1">Belongs to the UPF0065 (bug) family.</text>
</comment>
<gene>
    <name evidence="3" type="ORF">E8L99_03540</name>
</gene>
<evidence type="ECO:0000256" key="2">
    <source>
        <dbReference type="SAM" id="SignalP"/>
    </source>
</evidence>
<dbReference type="CDD" id="cd07012">
    <property type="entry name" value="PBP2_Bug_TTT"/>
    <property type="match status" value="1"/>
</dbReference>
<dbReference type="Gene3D" id="3.40.190.10">
    <property type="entry name" value="Periplasmic binding protein-like II"/>
    <property type="match status" value="1"/>
</dbReference>
<proteinExistence type="inferred from homology"/>
<dbReference type="InterPro" id="IPR042100">
    <property type="entry name" value="Bug_dom1"/>
</dbReference>
<keyword evidence="2" id="KW-0732">Signal</keyword>
<sequence length="336" mass="34997">MKRRQFLGGMALAPAIATAGWGSATWAADSYPARAVTILNGYAPGGSTDVSARLLAQGLSARLGNASVIVEGKPGASGTLASESLTRQPPDGYTLMLSESSSFAIWPSMHVNGTRYKPLEDFTWVSIVCTSPLVFIVAPNFPADNVKDAMALLGSPKSTDLAFSSSGAGSIPHICAELLKHTVGPGAKSQHIPYRGGSPAVLSVSKGETAWGMATLGSAAGLIEGGMLKALAVTSPTRFSKFPNIPTFTESGVPEMELNTYYMMHGPAGLPQPIVDKLNKAGSAAVASTEWKDRFVAAGMEAWTGPNSPADARQVVVDQLARFKAIADRTGIRISS</sequence>
<dbReference type="RefSeq" id="WP_137098251.1">
    <property type="nucleotide sequence ID" value="NZ_CP039865.1"/>
</dbReference>
<dbReference type="InterPro" id="IPR005064">
    <property type="entry name" value="BUG"/>
</dbReference>
<reference evidence="3 4" key="1">
    <citation type="submission" date="2019-04" db="EMBL/GenBank/DDBJ databases">
        <title>Phreatobacter aquaticus sp. nov.</title>
        <authorList>
            <person name="Choi A."/>
            <person name="Baek K."/>
        </authorList>
    </citation>
    <scope>NUCLEOTIDE SEQUENCE [LARGE SCALE GENOMIC DNA]</scope>
    <source>
        <strain evidence="3 4">NMCR1094</strain>
    </source>
</reference>